<evidence type="ECO:0000313" key="2">
    <source>
        <dbReference type="Proteomes" id="UP000830115"/>
    </source>
</evidence>
<sequence length="117" mass="12680">MSLLAEHTWFNPEPRTGAPAWGEAGRCLRLYPRNRLLACIAAVTWLPYGDLHHYAHSAHPSVRWSYLPALERHLGEPHFTPGSLLLGPGSVAGRHFAALQALPSPAPAPPPRPVSAA</sequence>
<gene>
    <name evidence="1" type="ORF">K9S39_30750</name>
</gene>
<reference evidence="1" key="1">
    <citation type="submission" date="2021-10" db="EMBL/GenBank/DDBJ databases">
        <title>Streptomyces nigrumlapis sp.nov.,an antimicrobial producing actinobacterium isolated from Black Gobi rocks.</title>
        <authorList>
            <person name="Wen Y."/>
            <person name="Zhang W."/>
            <person name="Liu X.G."/>
        </authorList>
    </citation>
    <scope>NUCLEOTIDE SEQUENCE</scope>
    <source>
        <strain evidence="1">ST13-2-2</strain>
    </source>
</reference>
<organism evidence="1 2">
    <name type="scientific">Streptomyces halobius</name>
    <dbReference type="NCBI Taxonomy" id="2879846"/>
    <lineage>
        <taxon>Bacteria</taxon>
        <taxon>Bacillati</taxon>
        <taxon>Actinomycetota</taxon>
        <taxon>Actinomycetes</taxon>
        <taxon>Kitasatosporales</taxon>
        <taxon>Streptomycetaceae</taxon>
        <taxon>Streptomyces</taxon>
    </lineage>
</organism>
<name>A0ABY4ME32_9ACTN</name>
<proteinExistence type="predicted"/>
<keyword evidence="2" id="KW-1185">Reference proteome</keyword>
<evidence type="ECO:0000313" key="1">
    <source>
        <dbReference type="EMBL" id="UQA95662.1"/>
    </source>
</evidence>
<protein>
    <submittedName>
        <fullName evidence="1">Uncharacterized protein</fullName>
    </submittedName>
</protein>
<accession>A0ABY4ME32</accession>
<dbReference type="RefSeq" id="WP_248866575.1">
    <property type="nucleotide sequence ID" value="NZ_CP086322.1"/>
</dbReference>
<dbReference type="EMBL" id="CP086322">
    <property type="protein sequence ID" value="UQA95662.1"/>
    <property type="molecule type" value="Genomic_DNA"/>
</dbReference>
<dbReference type="Proteomes" id="UP000830115">
    <property type="component" value="Chromosome"/>
</dbReference>